<dbReference type="Pfam" id="PF11785">
    <property type="entry name" value="Aft1_OSA"/>
    <property type="match status" value="1"/>
</dbReference>
<proteinExistence type="predicted"/>
<dbReference type="GO" id="GO:0005634">
    <property type="term" value="C:nucleus"/>
    <property type="evidence" value="ECO:0007669"/>
    <property type="project" value="UniProtKB-SubCell"/>
</dbReference>
<evidence type="ECO:0000256" key="3">
    <source>
        <dbReference type="ARBA" id="ARBA00023125"/>
    </source>
</evidence>
<dbReference type="InterPro" id="IPR021755">
    <property type="entry name" value="TF_Aft1_HRA"/>
</dbReference>
<evidence type="ECO:0000256" key="1">
    <source>
        <dbReference type="ARBA" id="ARBA00004123"/>
    </source>
</evidence>
<keyword evidence="10" id="KW-1185">Reference proteome</keyword>
<evidence type="ECO:0000256" key="5">
    <source>
        <dbReference type="ARBA" id="ARBA00023242"/>
    </source>
</evidence>
<dbReference type="Pfam" id="PF11786">
    <property type="entry name" value="Aft1_HRA"/>
    <property type="match status" value="1"/>
</dbReference>
<keyword evidence="3" id="KW-0238">DNA-binding</keyword>
<dbReference type="PROSITE" id="PS50217">
    <property type="entry name" value="BZIP"/>
    <property type="match status" value="1"/>
</dbReference>
<dbReference type="Pfam" id="PF00170">
    <property type="entry name" value="bZIP_1"/>
    <property type="match status" value="1"/>
</dbReference>
<evidence type="ECO:0000313" key="10">
    <source>
        <dbReference type="Proteomes" id="UP000002038"/>
    </source>
</evidence>
<feature type="domain" description="BZIP" evidence="8">
    <location>
        <begin position="403"/>
        <end position="466"/>
    </location>
</feature>
<dbReference type="InterPro" id="IPR046347">
    <property type="entry name" value="bZIP_sf"/>
</dbReference>
<feature type="compositionally biased region" description="Polar residues" evidence="7">
    <location>
        <begin position="88"/>
        <end position="110"/>
    </location>
</feature>
<dbReference type="InterPro" id="IPR021756">
    <property type="entry name" value="TF_Aft1_HRR"/>
</dbReference>
<dbReference type="InterPro" id="IPR004827">
    <property type="entry name" value="bZIP"/>
</dbReference>
<keyword evidence="4" id="KW-0804">Transcription</keyword>
<dbReference type="InterPro" id="IPR051027">
    <property type="entry name" value="bZIP_transcription_factors"/>
</dbReference>
<evidence type="ECO:0000256" key="2">
    <source>
        <dbReference type="ARBA" id="ARBA00023015"/>
    </source>
</evidence>
<dbReference type="GO" id="GO:0003677">
    <property type="term" value="F:DNA binding"/>
    <property type="evidence" value="ECO:0007669"/>
    <property type="project" value="UniProtKB-KW"/>
</dbReference>
<feature type="compositionally biased region" description="Polar residues" evidence="7">
    <location>
        <begin position="302"/>
        <end position="312"/>
    </location>
</feature>
<sequence length="514" mass="54635">MSAAIATRPSPRIGRPASRTDSPMDSKKGPWKSEDAQSTTSDQKDAAHPSDAEGTQSVSNNRRQAQQQQQQQQQQQAGSDTPDYFSGVHSTTQFSLEPNPFEQSFGSQPADTPGKSLLPPVAALTSPALPGTTSAGGFNWSNSLRAGPLSPAMLAGPAASSDYFDGIGRGFPTPNESSLRTGLTPGGGGSMFPAASSPNTQALMQQFQSGGATPSTIDFHRTAMNAARKNARTSNPQDSDQLLQQPTNLESAKPDSHVDPFAHHDATDAANGLFMLAKGGQQNNGQFSVPTSQPPPQNPSNESGANLQNGNNPAHDMNGGVSDSAGDQPKSNPRGGKGRKASSGKNNGRRKADDNTNANKGANKRAKGNSGSAVDQSVDGSEEEEETKPQQPEPSNTKKMTDEEKRKNFLERNRVAALKCRQRKKQWLQSLQTKVEYYSNENDALSSTVTQLREEIVNLKTLLLAHKDCPVSQAQGLNSIMVNGMSGEYAQHANPYMTMQAGGPGIAAQPMPRR</sequence>
<keyword evidence="2" id="KW-0805">Transcription regulation</keyword>
<dbReference type="OrthoDB" id="295274at2759"/>
<accession>A0A179URS5</accession>
<dbReference type="VEuPathDB" id="FungiDB:BDBG_06310"/>
<evidence type="ECO:0000313" key="9">
    <source>
        <dbReference type="EMBL" id="OAT10473.1"/>
    </source>
</evidence>
<dbReference type="Proteomes" id="UP000002038">
    <property type="component" value="Unassembled WGS sequence"/>
</dbReference>
<keyword evidence="6" id="KW-0175">Coiled coil</keyword>
<dbReference type="GO" id="GO:0003700">
    <property type="term" value="F:DNA-binding transcription factor activity"/>
    <property type="evidence" value="ECO:0007669"/>
    <property type="project" value="InterPro"/>
</dbReference>
<dbReference type="STRING" id="559298.A0A179URS5"/>
<feature type="compositionally biased region" description="Polar residues" evidence="7">
    <location>
        <begin position="280"/>
        <end position="291"/>
    </location>
</feature>
<evidence type="ECO:0000256" key="6">
    <source>
        <dbReference type="SAM" id="Coils"/>
    </source>
</evidence>
<dbReference type="AlphaFoldDB" id="A0A179URS5"/>
<evidence type="ECO:0000256" key="4">
    <source>
        <dbReference type="ARBA" id="ARBA00023163"/>
    </source>
</evidence>
<feature type="compositionally biased region" description="Polar residues" evidence="7">
    <location>
        <begin position="369"/>
        <end position="379"/>
    </location>
</feature>
<evidence type="ECO:0000256" key="7">
    <source>
        <dbReference type="SAM" id="MobiDB-lite"/>
    </source>
</evidence>
<gene>
    <name evidence="9" type="ORF">BDBG_06310</name>
</gene>
<dbReference type="CDD" id="cd14687">
    <property type="entry name" value="bZIP_ATF2"/>
    <property type="match status" value="1"/>
</dbReference>
<evidence type="ECO:0000259" key="8">
    <source>
        <dbReference type="PROSITE" id="PS50217"/>
    </source>
</evidence>
<protein>
    <submittedName>
        <fullName evidence="9">Activating transcription factor, other eukaryote</fullName>
    </submittedName>
</protein>
<dbReference type="PANTHER" id="PTHR19304">
    <property type="entry name" value="CYCLIC-AMP RESPONSE ELEMENT BINDING PROTEIN"/>
    <property type="match status" value="1"/>
</dbReference>
<dbReference type="SUPFAM" id="SSF57959">
    <property type="entry name" value="Leucine zipper domain"/>
    <property type="match status" value="1"/>
</dbReference>
<feature type="compositionally biased region" description="Basic and acidic residues" evidence="7">
    <location>
        <begin position="42"/>
        <end position="51"/>
    </location>
</feature>
<dbReference type="EMBL" id="GG657460">
    <property type="protein sequence ID" value="OAT10473.1"/>
    <property type="molecule type" value="Genomic_DNA"/>
</dbReference>
<feature type="coiled-coil region" evidence="6">
    <location>
        <begin position="435"/>
        <end position="462"/>
    </location>
</feature>
<feature type="region of interest" description="Disordered" evidence="7">
    <location>
        <begin position="1"/>
        <end position="136"/>
    </location>
</feature>
<feature type="compositionally biased region" description="Low complexity" evidence="7">
    <location>
        <begin position="64"/>
        <end position="77"/>
    </location>
</feature>
<keyword evidence="5" id="KW-0539">Nucleus</keyword>
<dbReference type="Pfam" id="PF11787">
    <property type="entry name" value="Aft1_HRR"/>
    <property type="match status" value="1"/>
</dbReference>
<feature type="compositionally biased region" description="Polar residues" evidence="7">
    <location>
        <begin position="389"/>
        <end position="398"/>
    </location>
</feature>
<dbReference type="KEGG" id="bgh:BDBG_06310"/>
<organism evidence="9 10">
    <name type="scientific">Blastomyces gilchristii (strain SLH14081)</name>
    <name type="common">Blastomyces dermatitidis</name>
    <dbReference type="NCBI Taxonomy" id="559298"/>
    <lineage>
        <taxon>Eukaryota</taxon>
        <taxon>Fungi</taxon>
        <taxon>Dikarya</taxon>
        <taxon>Ascomycota</taxon>
        <taxon>Pezizomycotina</taxon>
        <taxon>Eurotiomycetes</taxon>
        <taxon>Eurotiomycetidae</taxon>
        <taxon>Onygenales</taxon>
        <taxon>Ajellomycetaceae</taxon>
        <taxon>Blastomyces</taxon>
    </lineage>
</organism>
<dbReference type="FunFam" id="1.20.5.170:FF:000053">
    <property type="entry name" value="BZIP transcription factor AtfA"/>
    <property type="match status" value="1"/>
</dbReference>
<dbReference type="GeneID" id="8509225"/>
<dbReference type="RefSeq" id="XP_002623462.1">
    <property type="nucleotide sequence ID" value="XM_002623416.2"/>
</dbReference>
<feature type="region of interest" description="Disordered" evidence="7">
    <location>
        <begin position="279"/>
        <end position="407"/>
    </location>
</feature>
<reference evidence="10" key="1">
    <citation type="journal article" date="2015" name="PLoS Genet.">
        <title>The dynamic genome and transcriptome of the human fungal pathogen Blastomyces and close relative Emmonsia.</title>
        <authorList>
            <person name="Munoz J.F."/>
            <person name="Gauthier G.M."/>
            <person name="Desjardins C.A."/>
            <person name="Gallo J.E."/>
            <person name="Holder J."/>
            <person name="Sullivan T.D."/>
            <person name="Marty A.J."/>
            <person name="Carmen J.C."/>
            <person name="Chen Z."/>
            <person name="Ding L."/>
            <person name="Gujja S."/>
            <person name="Magrini V."/>
            <person name="Misas E."/>
            <person name="Mitreva M."/>
            <person name="Priest M."/>
            <person name="Saif S."/>
            <person name="Whiston E.A."/>
            <person name="Young S."/>
            <person name="Zeng Q."/>
            <person name="Goldman W.E."/>
            <person name="Mardis E.R."/>
            <person name="Taylor J.W."/>
            <person name="McEwen J.G."/>
            <person name="Clay O.K."/>
            <person name="Klein B.S."/>
            <person name="Cuomo C.A."/>
        </authorList>
    </citation>
    <scope>NUCLEOTIDE SEQUENCE [LARGE SCALE GENOMIC DNA]</scope>
    <source>
        <strain evidence="10">SLH14081</strain>
    </source>
</reference>
<dbReference type="InterPro" id="IPR020956">
    <property type="entry name" value="TF_Aft1_OSM"/>
</dbReference>
<dbReference type="Gene3D" id="1.20.5.170">
    <property type="match status" value="1"/>
</dbReference>
<feature type="compositionally biased region" description="Polar residues" evidence="7">
    <location>
        <begin position="53"/>
        <end position="63"/>
    </location>
</feature>
<name>A0A179URS5_BLAGS</name>
<feature type="compositionally biased region" description="Basic and acidic residues" evidence="7">
    <location>
        <begin position="22"/>
        <end position="35"/>
    </location>
</feature>
<dbReference type="SMART" id="SM00338">
    <property type="entry name" value="BRLZ"/>
    <property type="match status" value="1"/>
</dbReference>
<comment type="subcellular location">
    <subcellularLocation>
        <location evidence="1">Nucleus</location>
    </subcellularLocation>
</comment>